<feature type="transmembrane region" description="Helical" evidence="1">
    <location>
        <begin position="61"/>
        <end position="78"/>
    </location>
</feature>
<name>A0A7X9DJT8_UNCKA</name>
<gene>
    <name evidence="4" type="ORF">GYA27_00765</name>
</gene>
<feature type="transmembrane region" description="Helical" evidence="1">
    <location>
        <begin position="252"/>
        <end position="275"/>
    </location>
</feature>
<evidence type="ECO:0000256" key="1">
    <source>
        <dbReference type="SAM" id="Phobius"/>
    </source>
</evidence>
<dbReference type="EMBL" id="JAAZNL010000007">
    <property type="protein sequence ID" value="NMB69721.1"/>
    <property type="molecule type" value="Genomic_DNA"/>
</dbReference>
<feature type="transmembrane region" description="Helical" evidence="1">
    <location>
        <begin position="712"/>
        <end position="732"/>
    </location>
</feature>
<feature type="domain" description="DUF7088" evidence="3">
    <location>
        <begin position="284"/>
        <end position="387"/>
    </location>
</feature>
<dbReference type="AlphaFoldDB" id="A0A7X9DJT8"/>
<evidence type="ECO:0000313" key="4">
    <source>
        <dbReference type="EMBL" id="NMB69721.1"/>
    </source>
</evidence>
<feature type="transmembrane region" description="Helical" evidence="1">
    <location>
        <begin position="137"/>
        <end position="162"/>
    </location>
</feature>
<feature type="transmembrane region" description="Helical" evidence="1">
    <location>
        <begin position="26"/>
        <end position="49"/>
    </location>
</feature>
<protein>
    <submittedName>
        <fullName evidence="4">ABC transporter permease subunit</fullName>
    </submittedName>
</protein>
<feature type="transmembrane region" description="Helical" evidence="1">
    <location>
        <begin position="99"/>
        <end position="125"/>
    </location>
</feature>
<dbReference type="Pfam" id="PF12679">
    <property type="entry name" value="ABC2_membrane_2"/>
    <property type="match status" value="1"/>
</dbReference>
<feature type="transmembrane region" description="Helical" evidence="1">
    <location>
        <begin position="174"/>
        <end position="199"/>
    </location>
</feature>
<evidence type="ECO:0000313" key="5">
    <source>
        <dbReference type="Proteomes" id="UP000526033"/>
    </source>
</evidence>
<keyword evidence="1" id="KW-1133">Transmembrane helix</keyword>
<dbReference type="InterPro" id="IPR055396">
    <property type="entry name" value="DUF7088"/>
</dbReference>
<feature type="transmembrane region" description="Helical" evidence="1">
    <location>
        <begin position="219"/>
        <end position="240"/>
    </location>
</feature>
<sequence>MRKKINYANVRSIIKKELQAHLDNPASYVVLVVFLGIWFFLFFRSVFVIGEASLSNLFSTYPWFGLVLIAAITMGAIAKERDDGTLEFVLTHPVKETEFVLGKLLSGLLYTSFAALFTLPVAVVFSRFSQFFDWGVYASQLIGFLLFSAALVSLGIFLSSLFNSQIASMLSTLAAGFLLILSGTDLITISLPFSIAAIFERISLLTHYDSVIRGVLDLYDILYFVVFIFVFALLTLLQLYKRKYGDYRARYSILQSVAGSLIIVLFLVSSLKIWLPLRLDITQHRIYTLTPQTKQVLKSIPEPVTITLYASEQLPSQYAPILRDIKYVLGDYKSVAGKNINLVTKDPAKNIEEEQFATQNGIQKVQFNVIGQDELQLKTGYLGILISYKDKHESLPFLKSTNDLEYQLTSLISKLTNENKPAVAFLVAGGSKSVDQLSYLAGELQKQFTVVPITLSKESPAISNTINTLIIASPMQALDENQLNAVKGFLGRGGNLVVLAESYTVDSQLGSTPLTQNLNDILGSLGVTINKDIVFDLSLYSRISFSDGNRNLVAAYPYWVVSAMNDNNPIGLKYVQSVTTFWPSSLTVNNETANIAGYDAKELITTTENAGSDVNPPSTLAPTDQFPSQNKGKKVLGVVLEPKNPDTAGRIAVVGDSEFVIDALVERNPENISFASGLVSWASGIDSLATIQIKNSSYSLLKFNSPVEPAQIRFGVFASIISAPLVIALLRFTRRRTLRYQHY</sequence>
<reference evidence="4 5" key="1">
    <citation type="journal article" date="2020" name="Biotechnol. Biofuels">
        <title>New insights from the biogas microbiome by comprehensive genome-resolved metagenomics of nearly 1600 species originating from multiple anaerobic digesters.</title>
        <authorList>
            <person name="Campanaro S."/>
            <person name="Treu L."/>
            <person name="Rodriguez-R L.M."/>
            <person name="Kovalovszki A."/>
            <person name="Ziels R.M."/>
            <person name="Maus I."/>
            <person name="Zhu X."/>
            <person name="Kougias P.G."/>
            <person name="Basile A."/>
            <person name="Luo G."/>
            <person name="Schluter A."/>
            <person name="Konstantinidis K.T."/>
            <person name="Angelidaki I."/>
        </authorList>
    </citation>
    <scope>NUCLEOTIDE SEQUENCE [LARGE SCALE GENOMIC DNA]</scope>
    <source>
        <strain evidence="4">AS27yjCOA_165</strain>
    </source>
</reference>
<keyword evidence="1" id="KW-0472">Membrane</keyword>
<proteinExistence type="predicted"/>
<organism evidence="4 5">
    <name type="scientific">candidate division WWE3 bacterium</name>
    <dbReference type="NCBI Taxonomy" id="2053526"/>
    <lineage>
        <taxon>Bacteria</taxon>
        <taxon>Katanobacteria</taxon>
    </lineage>
</organism>
<dbReference type="InterPro" id="IPR019196">
    <property type="entry name" value="ABC_transp_unknown"/>
</dbReference>
<keyword evidence="1" id="KW-0812">Transmembrane</keyword>
<evidence type="ECO:0000259" key="3">
    <source>
        <dbReference type="Pfam" id="PF23357"/>
    </source>
</evidence>
<comment type="caution">
    <text evidence="4">The sequence shown here is derived from an EMBL/GenBank/DDBJ whole genome shotgun (WGS) entry which is preliminary data.</text>
</comment>
<dbReference type="Pfam" id="PF23357">
    <property type="entry name" value="DUF7088"/>
    <property type="match status" value="1"/>
</dbReference>
<accession>A0A7X9DJT8</accession>
<dbReference type="GO" id="GO:0140359">
    <property type="term" value="F:ABC-type transporter activity"/>
    <property type="evidence" value="ECO:0007669"/>
    <property type="project" value="InterPro"/>
</dbReference>
<feature type="domain" description="ABC-type uncharacterised transport system" evidence="2">
    <location>
        <begin position="420"/>
        <end position="666"/>
    </location>
</feature>
<dbReference type="GO" id="GO:0005886">
    <property type="term" value="C:plasma membrane"/>
    <property type="evidence" value="ECO:0007669"/>
    <property type="project" value="UniProtKB-SubCell"/>
</dbReference>
<dbReference type="Proteomes" id="UP000526033">
    <property type="component" value="Unassembled WGS sequence"/>
</dbReference>
<dbReference type="Pfam" id="PF09822">
    <property type="entry name" value="ABC_transp_aux"/>
    <property type="match status" value="1"/>
</dbReference>
<evidence type="ECO:0000259" key="2">
    <source>
        <dbReference type="Pfam" id="PF09822"/>
    </source>
</evidence>